<sequence>MGKDTGSPGILHKGCFVFDVQLRTVMSRVMDWCFYLDVSNGQGSEILVPKRKEKWSLHVATPRHTHNTSLEEGKGTEHSDVCASGRRYKSATFPRSLVTKTNSSKKQTAPRLQCIHATNRLENEKRIQQLGWDPNNHLH</sequence>
<dbReference type="Proteomes" id="UP000309997">
    <property type="component" value="Unassembled WGS sequence"/>
</dbReference>
<dbReference type="EMBL" id="RCHU02000010">
    <property type="protein sequence ID" value="KAL3578729.1"/>
    <property type="molecule type" value="Genomic_DNA"/>
</dbReference>
<comment type="caution">
    <text evidence="1">The sequence shown here is derived from an EMBL/GenBank/DDBJ whole genome shotgun (WGS) entry which is preliminary data.</text>
</comment>
<accession>A0ACC4BJJ1</accession>
<keyword evidence="2" id="KW-1185">Reference proteome</keyword>
<organism evidence="1 2">
    <name type="scientific">Populus alba</name>
    <name type="common">White poplar</name>
    <dbReference type="NCBI Taxonomy" id="43335"/>
    <lineage>
        <taxon>Eukaryota</taxon>
        <taxon>Viridiplantae</taxon>
        <taxon>Streptophyta</taxon>
        <taxon>Embryophyta</taxon>
        <taxon>Tracheophyta</taxon>
        <taxon>Spermatophyta</taxon>
        <taxon>Magnoliopsida</taxon>
        <taxon>eudicotyledons</taxon>
        <taxon>Gunneridae</taxon>
        <taxon>Pentapetalae</taxon>
        <taxon>rosids</taxon>
        <taxon>fabids</taxon>
        <taxon>Malpighiales</taxon>
        <taxon>Salicaceae</taxon>
        <taxon>Saliceae</taxon>
        <taxon>Populus</taxon>
    </lineage>
</organism>
<reference evidence="1 2" key="1">
    <citation type="journal article" date="2024" name="Plant Biotechnol. J.">
        <title>Genome and CRISPR/Cas9 system of a widespread forest tree (Populus alba) in the world.</title>
        <authorList>
            <person name="Liu Y.J."/>
            <person name="Jiang P.F."/>
            <person name="Han X.M."/>
            <person name="Li X.Y."/>
            <person name="Wang H.M."/>
            <person name="Wang Y.J."/>
            <person name="Wang X.X."/>
            <person name="Zeng Q.Y."/>
        </authorList>
    </citation>
    <scope>NUCLEOTIDE SEQUENCE [LARGE SCALE GENOMIC DNA]</scope>
    <source>
        <strain evidence="2">cv. PAL-ZL1</strain>
    </source>
</reference>
<proteinExistence type="predicted"/>
<name>A0ACC4BJJ1_POPAL</name>
<evidence type="ECO:0000313" key="2">
    <source>
        <dbReference type="Proteomes" id="UP000309997"/>
    </source>
</evidence>
<gene>
    <name evidence="1" type="ORF">D5086_020233</name>
</gene>
<evidence type="ECO:0000313" key="1">
    <source>
        <dbReference type="EMBL" id="KAL3578729.1"/>
    </source>
</evidence>
<protein>
    <submittedName>
        <fullName evidence="1">Uncharacterized protein</fullName>
    </submittedName>
</protein>